<gene>
    <name evidence="1" type="ORF">PSON_ATCC_30995.1.T0010426</name>
</gene>
<accession>A0A8S1JXD1</accession>
<sequence length="90" mass="10570">MGIMMMELELVNGLLLNMVQIQLMVEVNIHQKEQRLIHRLIHGLKLFHILDIAIQQFLSILEIKIMIQDLVNGRLCIKNRQVADLIQQME</sequence>
<dbReference type="Proteomes" id="UP000692954">
    <property type="component" value="Unassembled WGS sequence"/>
</dbReference>
<comment type="caution">
    <text evidence="1">The sequence shown here is derived from an EMBL/GenBank/DDBJ whole genome shotgun (WGS) entry which is preliminary data.</text>
</comment>
<evidence type="ECO:0000313" key="2">
    <source>
        <dbReference type="Proteomes" id="UP000692954"/>
    </source>
</evidence>
<keyword evidence="2" id="KW-1185">Reference proteome</keyword>
<organism evidence="1 2">
    <name type="scientific">Paramecium sonneborni</name>
    <dbReference type="NCBI Taxonomy" id="65129"/>
    <lineage>
        <taxon>Eukaryota</taxon>
        <taxon>Sar</taxon>
        <taxon>Alveolata</taxon>
        <taxon>Ciliophora</taxon>
        <taxon>Intramacronucleata</taxon>
        <taxon>Oligohymenophorea</taxon>
        <taxon>Peniculida</taxon>
        <taxon>Parameciidae</taxon>
        <taxon>Paramecium</taxon>
    </lineage>
</organism>
<protein>
    <submittedName>
        <fullName evidence="1">Uncharacterized protein</fullName>
    </submittedName>
</protein>
<name>A0A8S1JXD1_9CILI</name>
<dbReference type="AlphaFoldDB" id="A0A8S1JXD1"/>
<reference evidence="1" key="1">
    <citation type="submission" date="2021-01" db="EMBL/GenBank/DDBJ databases">
        <authorList>
            <consortium name="Genoscope - CEA"/>
            <person name="William W."/>
        </authorList>
    </citation>
    <scope>NUCLEOTIDE SEQUENCE</scope>
</reference>
<proteinExistence type="predicted"/>
<dbReference type="EMBL" id="CAJJDN010000001">
    <property type="protein sequence ID" value="CAD8046069.1"/>
    <property type="molecule type" value="Genomic_DNA"/>
</dbReference>
<evidence type="ECO:0000313" key="1">
    <source>
        <dbReference type="EMBL" id="CAD8046069.1"/>
    </source>
</evidence>